<accession>A0A6M3LT76</accession>
<name>A0A6M3LT76_9ZZZZ</name>
<sequence length="70" mass="8337">MIDIRIKIKFTEWHMEKILSNLHDYILDADPQNPDAINQVHEMIDYRDALKKLHNRYQSSISEIIGDLDD</sequence>
<gene>
    <name evidence="1" type="ORF">MM415B05093_0010</name>
</gene>
<evidence type="ECO:0000313" key="1">
    <source>
        <dbReference type="EMBL" id="QJA95908.1"/>
    </source>
</evidence>
<dbReference type="AlphaFoldDB" id="A0A6M3LT76"/>
<dbReference type="EMBL" id="MT143354">
    <property type="protein sequence ID" value="QJA95908.1"/>
    <property type="molecule type" value="Genomic_DNA"/>
</dbReference>
<organism evidence="1">
    <name type="scientific">viral metagenome</name>
    <dbReference type="NCBI Taxonomy" id="1070528"/>
    <lineage>
        <taxon>unclassified sequences</taxon>
        <taxon>metagenomes</taxon>
        <taxon>organismal metagenomes</taxon>
    </lineage>
</organism>
<proteinExistence type="predicted"/>
<protein>
    <submittedName>
        <fullName evidence="1">Uncharacterized protein</fullName>
    </submittedName>
</protein>
<reference evidence="1" key="1">
    <citation type="submission" date="2020-03" db="EMBL/GenBank/DDBJ databases">
        <title>The deep terrestrial virosphere.</title>
        <authorList>
            <person name="Holmfeldt K."/>
            <person name="Nilsson E."/>
            <person name="Simone D."/>
            <person name="Lopez-Fernandez M."/>
            <person name="Wu X."/>
            <person name="de Brujin I."/>
            <person name="Lundin D."/>
            <person name="Andersson A."/>
            <person name="Bertilsson S."/>
            <person name="Dopson M."/>
        </authorList>
    </citation>
    <scope>NUCLEOTIDE SEQUENCE</scope>
    <source>
        <strain evidence="1">MM415B05093</strain>
    </source>
</reference>